<proteinExistence type="predicted"/>
<accession>A0A0E9U0M9</accession>
<dbReference type="AlphaFoldDB" id="A0A0E9U0M9"/>
<reference evidence="1" key="2">
    <citation type="journal article" date="2015" name="Fish Shellfish Immunol.">
        <title>Early steps in the European eel (Anguilla anguilla)-Vibrio vulnificus interaction in the gills: Role of the RtxA13 toxin.</title>
        <authorList>
            <person name="Callol A."/>
            <person name="Pajuelo D."/>
            <person name="Ebbesson L."/>
            <person name="Teles M."/>
            <person name="MacKenzie S."/>
            <person name="Amaro C."/>
        </authorList>
    </citation>
    <scope>NUCLEOTIDE SEQUENCE</scope>
</reference>
<sequence length="41" mass="4788">MGLGWLRCVCRCQLDTSPSYVQLLLEYEVLVFERPPQCVEI</sequence>
<name>A0A0E9U0M9_ANGAN</name>
<evidence type="ECO:0000313" key="1">
    <source>
        <dbReference type="EMBL" id="JAH59277.1"/>
    </source>
</evidence>
<dbReference type="EMBL" id="GBXM01049300">
    <property type="protein sequence ID" value="JAH59277.1"/>
    <property type="molecule type" value="Transcribed_RNA"/>
</dbReference>
<organism evidence="1">
    <name type="scientific">Anguilla anguilla</name>
    <name type="common">European freshwater eel</name>
    <name type="synonym">Muraena anguilla</name>
    <dbReference type="NCBI Taxonomy" id="7936"/>
    <lineage>
        <taxon>Eukaryota</taxon>
        <taxon>Metazoa</taxon>
        <taxon>Chordata</taxon>
        <taxon>Craniata</taxon>
        <taxon>Vertebrata</taxon>
        <taxon>Euteleostomi</taxon>
        <taxon>Actinopterygii</taxon>
        <taxon>Neopterygii</taxon>
        <taxon>Teleostei</taxon>
        <taxon>Anguilliformes</taxon>
        <taxon>Anguillidae</taxon>
        <taxon>Anguilla</taxon>
    </lineage>
</organism>
<protein>
    <submittedName>
        <fullName evidence="1">Uncharacterized protein</fullName>
    </submittedName>
</protein>
<reference evidence="1" key="1">
    <citation type="submission" date="2014-11" db="EMBL/GenBank/DDBJ databases">
        <authorList>
            <person name="Amaro Gonzalez C."/>
        </authorList>
    </citation>
    <scope>NUCLEOTIDE SEQUENCE</scope>
</reference>